<dbReference type="Proteomes" id="UP000238415">
    <property type="component" value="Unassembled WGS sequence"/>
</dbReference>
<accession>A0A2T0AS85</accession>
<proteinExistence type="predicted"/>
<comment type="caution">
    <text evidence="1">The sequence shown here is derived from an EMBL/GenBank/DDBJ whole genome shotgun (WGS) entry which is preliminary data.</text>
</comment>
<evidence type="ECO:0000313" key="2">
    <source>
        <dbReference type="Proteomes" id="UP000238415"/>
    </source>
</evidence>
<keyword evidence="2" id="KW-1185">Reference proteome</keyword>
<dbReference type="Pfam" id="PF08859">
    <property type="entry name" value="DGC"/>
    <property type="match status" value="1"/>
</dbReference>
<gene>
    <name evidence="1" type="ORF">MOHU_14960</name>
</gene>
<organism evidence="1 2">
    <name type="scientific">Neomoorella humiferrea</name>
    <dbReference type="NCBI Taxonomy" id="676965"/>
    <lineage>
        <taxon>Bacteria</taxon>
        <taxon>Bacillati</taxon>
        <taxon>Bacillota</taxon>
        <taxon>Clostridia</taxon>
        <taxon>Neomoorellales</taxon>
        <taxon>Neomoorellaceae</taxon>
        <taxon>Neomoorella</taxon>
    </lineage>
</organism>
<dbReference type="OrthoDB" id="1682385at2"/>
<dbReference type="InterPro" id="IPR014958">
    <property type="entry name" value="DGC"/>
</dbReference>
<reference evidence="1 2" key="1">
    <citation type="submission" date="2018-03" db="EMBL/GenBank/DDBJ databases">
        <title>Genome sequence of Moorella humiferrea DSM 23265.</title>
        <authorList>
            <person name="Poehlein A."/>
            <person name="Daniel R."/>
        </authorList>
    </citation>
    <scope>NUCLEOTIDE SEQUENCE [LARGE SCALE GENOMIC DNA]</scope>
    <source>
        <strain evidence="1 2">DSM 23265</strain>
    </source>
</reference>
<dbReference type="RefSeq" id="WP_106005458.1">
    <property type="nucleotide sequence ID" value="NZ_CP136419.1"/>
</dbReference>
<evidence type="ECO:0000313" key="1">
    <source>
        <dbReference type="EMBL" id="PRR72567.1"/>
    </source>
</evidence>
<name>A0A2T0AS85_9FIRM</name>
<dbReference type="AlphaFoldDB" id="A0A2T0AS85"/>
<dbReference type="EMBL" id="PVXM01000028">
    <property type="protein sequence ID" value="PRR72567.1"/>
    <property type="molecule type" value="Genomic_DNA"/>
</dbReference>
<protein>
    <submittedName>
        <fullName evidence="1">DGC domain protein</fullName>
    </submittedName>
</protein>
<sequence length="160" mass="16989">MTQHENWYLPYMDQKVKGIKVVERPAPVAIFYCAGASNVGQSTVLGSNAAARRLGYDRAALLCLASISAGLKNVSRAAAEAKGIVAVDGCPMQCARRTLEKAGFHVNESLVVTRDCNVPKSFILEDAAAITNVAEAIVASVEKIEKGRMEVSDAGGYDAK</sequence>